<name>A0A2P2NHM0_RHIMU</name>
<accession>A0A2P2NHM0</accession>
<protein>
    <submittedName>
        <fullName evidence="1">Uncharacterized protein</fullName>
    </submittedName>
</protein>
<proteinExistence type="predicted"/>
<reference evidence="1" key="1">
    <citation type="submission" date="2018-02" db="EMBL/GenBank/DDBJ databases">
        <title>Rhizophora mucronata_Transcriptome.</title>
        <authorList>
            <person name="Meera S.P."/>
            <person name="Sreeshan A."/>
            <person name="Augustine A."/>
        </authorList>
    </citation>
    <scope>NUCLEOTIDE SEQUENCE</scope>
    <source>
        <tissue evidence="1">Leaf</tissue>
    </source>
</reference>
<dbReference type="EMBL" id="GGEC01061396">
    <property type="protein sequence ID" value="MBX41880.1"/>
    <property type="molecule type" value="Transcribed_RNA"/>
</dbReference>
<organism evidence="1">
    <name type="scientific">Rhizophora mucronata</name>
    <name type="common">Asiatic mangrove</name>
    <dbReference type="NCBI Taxonomy" id="61149"/>
    <lineage>
        <taxon>Eukaryota</taxon>
        <taxon>Viridiplantae</taxon>
        <taxon>Streptophyta</taxon>
        <taxon>Embryophyta</taxon>
        <taxon>Tracheophyta</taxon>
        <taxon>Spermatophyta</taxon>
        <taxon>Magnoliopsida</taxon>
        <taxon>eudicotyledons</taxon>
        <taxon>Gunneridae</taxon>
        <taxon>Pentapetalae</taxon>
        <taxon>rosids</taxon>
        <taxon>fabids</taxon>
        <taxon>Malpighiales</taxon>
        <taxon>Rhizophoraceae</taxon>
        <taxon>Rhizophora</taxon>
    </lineage>
</organism>
<sequence length="11" mass="1233">MLQRVIQSSGD</sequence>
<evidence type="ECO:0000313" key="1">
    <source>
        <dbReference type="EMBL" id="MBX41880.1"/>
    </source>
</evidence>